<proteinExistence type="predicted"/>
<evidence type="ECO:0000259" key="1">
    <source>
        <dbReference type="PROSITE" id="PS50104"/>
    </source>
</evidence>
<comment type="caution">
    <text evidence="2">The sequence shown here is derived from an EMBL/GenBank/DDBJ whole genome shotgun (WGS) entry which is preliminary data.</text>
</comment>
<dbReference type="InterPro" id="IPR035897">
    <property type="entry name" value="Toll_tir_struct_dom_sf"/>
</dbReference>
<dbReference type="Gene3D" id="3.40.50.10140">
    <property type="entry name" value="Toll/interleukin-1 receptor homology (TIR) domain"/>
    <property type="match status" value="1"/>
</dbReference>
<dbReference type="Proteomes" id="UP000598174">
    <property type="component" value="Unassembled WGS sequence"/>
</dbReference>
<sequence>MNQIMTMIPYGEDLPGNTIRAEQVTGLLERVEQHLHTMSLRWRDVSLLLLTNSKLTRNVADQAVSDQNIRDGLQEFCADRGWSPSLIGATVVGSFFRSADKCEPDISDGLMVVAVISAVLQRIPVAHEITEQEGERRFAGSRVLAKALRLHATSMRAELDLDTHQQVIAETSAGLIFTSGTGHTEHRDQVIDFKDCYAVGQELLDAADRLNGQIAGGCASNRSQAQLQCLYYSTEVAGRVRYRYTYQHGAVLALLPFARAQLVLQHPYKRIEDHPKLNLRFHAHDQYADGRYFYVEEIDGRLPVEFLTEVWGFDRDQLAAMVTGHTAIQRMPKAHLVTVASSLSKYDKMIWPNVPVWLDQVDGKVMLRLVRAEAEDSNYYLMEMKHNYISENAQRLMDAVESSHAANVNTLAFLCESRKYVLNEAGSNAEAEEMLGRAGSGGPVIGIYLNGEYSTGSRQSIGYHNYSQIGLLLAGRPVGQLPREVAEALRQAGSEIFVCHGRRDKPAVREFIGFVESFIPGTTHWLDEQNLKAGDAFEIAIRRAIGRKDQFFLAFLSDRSISSPWVQRELRWAIDEQARHGRPMIIPVILDDLGDEVLQELRRTWGPDLVSYIEQHIHVRITDFTEYEFRVKAKSVADAMAGWLRERPSERDDEFDFMPGMQPFLSALPEHPHRVQALTGSASTAADVN</sequence>
<organism evidence="2 3">
    <name type="scientific">Paractinoplanes ferrugineus</name>
    <dbReference type="NCBI Taxonomy" id="113564"/>
    <lineage>
        <taxon>Bacteria</taxon>
        <taxon>Bacillati</taxon>
        <taxon>Actinomycetota</taxon>
        <taxon>Actinomycetes</taxon>
        <taxon>Micromonosporales</taxon>
        <taxon>Micromonosporaceae</taxon>
        <taxon>Paractinoplanes</taxon>
    </lineage>
</organism>
<dbReference type="RefSeq" id="WP_203821358.1">
    <property type="nucleotide sequence ID" value="NZ_BAAABP010000055.1"/>
</dbReference>
<dbReference type="AlphaFoldDB" id="A0A919J8G6"/>
<name>A0A919J8G6_9ACTN</name>
<dbReference type="GO" id="GO:0007165">
    <property type="term" value="P:signal transduction"/>
    <property type="evidence" value="ECO:0007669"/>
    <property type="project" value="InterPro"/>
</dbReference>
<evidence type="ECO:0000313" key="2">
    <source>
        <dbReference type="EMBL" id="GIE14968.1"/>
    </source>
</evidence>
<gene>
    <name evidence="2" type="ORF">Afe05nite_68080</name>
</gene>
<dbReference type="PROSITE" id="PS50104">
    <property type="entry name" value="TIR"/>
    <property type="match status" value="1"/>
</dbReference>
<evidence type="ECO:0000313" key="3">
    <source>
        <dbReference type="Proteomes" id="UP000598174"/>
    </source>
</evidence>
<feature type="domain" description="TIR" evidence="1">
    <location>
        <begin position="492"/>
        <end position="621"/>
    </location>
</feature>
<dbReference type="SUPFAM" id="SSF52200">
    <property type="entry name" value="Toll/Interleukin receptor TIR domain"/>
    <property type="match status" value="1"/>
</dbReference>
<dbReference type="Pfam" id="PF13676">
    <property type="entry name" value="TIR_2"/>
    <property type="match status" value="1"/>
</dbReference>
<protein>
    <recommendedName>
        <fullName evidence="1">TIR domain-containing protein</fullName>
    </recommendedName>
</protein>
<keyword evidence="3" id="KW-1185">Reference proteome</keyword>
<dbReference type="EMBL" id="BOMM01000060">
    <property type="protein sequence ID" value="GIE14968.1"/>
    <property type="molecule type" value="Genomic_DNA"/>
</dbReference>
<reference evidence="2" key="1">
    <citation type="submission" date="2021-01" db="EMBL/GenBank/DDBJ databases">
        <title>Whole genome shotgun sequence of Actinoplanes ferrugineus NBRC 15555.</title>
        <authorList>
            <person name="Komaki H."/>
            <person name="Tamura T."/>
        </authorList>
    </citation>
    <scope>NUCLEOTIDE SEQUENCE</scope>
    <source>
        <strain evidence="2">NBRC 15555</strain>
    </source>
</reference>
<dbReference type="InterPro" id="IPR000157">
    <property type="entry name" value="TIR_dom"/>
</dbReference>
<accession>A0A919J8G6</accession>